<evidence type="ECO:0000256" key="1">
    <source>
        <dbReference type="SAM" id="MobiDB-lite"/>
    </source>
</evidence>
<name>A0A9P6UGS4_9FUNG</name>
<dbReference type="EMBL" id="JAAAIN010001726">
    <property type="protein sequence ID" value="KAG0300635.1"/>
    <property type="molecule type" value="Genomic_DNA"/>
</dbReference>
<sequence length="261" mass="29759">MRQYHDPEPFVLHSRGNPTRPPVELRRDPKQGMYFACSHPACDHTTITSRNACRHFRTCRFLHAGQQSATNLTTTTTAVTRGRSVQRIQGERRSQRYSPRLTRRRYIERNTSSPLLSPSEESEADLDGPSREQITSPVTTTKISSVTTPTLIATTTTLDQVLEAMGQLTNAVAGFTRQFDEQTERFDEIGERMDWLVAQIDEIRSHGASLEVHTESLRINVGLAEDHLSDLLRDNWKVKEEFQAVMEEIGKMGEDVRYLGW</sequence>
<dbReference type="OrthoDB" id="2400953at2759"/>
<keyword evidence="3" id="KW-1185">Reference proteome</keyword>
<feature type="region of interest" description="Disordered" evidence="1">
    <location>
        <begin position="1"/>
        <end position="23"/>
    </location>
</feature>
<dbReference type="Proteomes" id="UP000823405">
    <property type="component" value="Unassembled WGS sequence"/>
</dbReference>
<feature type="region of interest" description="Disordered" evidence="1">
    <location>
        <begin position="80"/>
        <end position="142"/>
    </location>
</feature>
<dbReference type="AlphaFoldDB" id="A0A9P6UGS4"/>
<proteinExistence type="predicted"/>
<reference evidence="2" key="1">
    <citation type="journal article" date="2020" name="Fungal Divers.">
        <title>Resolving the Mortierellaceae phylogeny through synthesis of multi-gene phylogenetics and phylogenomics.</title>
        <authorList>
            <person name="Vandepol N."/>
            <person name="Liber J."/>
            <person name="Desiro A."/>
            <person name="Na H."/>
            <person name="Kennedy M."/>
            <person name="Barry K."/>
            <person name="Grigoriev I.V."/>
            <person name="Miller A.N."/>
            <person name="O'Donnell K."/>
            <person name="Stajich J.E."/>
            <person name="Bonito G."/>
        </authorList>
    </citation>
    <scope>NUCLEOTIDE SEQUENCE</scope>
    <source>
        <strain evidence="2">NVP60</strain>
    </source>
</reference>
<organism evidence="2 3">
    <name type="scientific">Linnemannia gamsii</name>
    <dbReference type="NCBI Taxonomy" id="64522"/>
    <lineage>
        <taxon>Eukaryota</taxon>
        <taxon>Fungi</taxon>
        <taxon>Fungi incertae sedis</taxon>
        <taxon>Mucoromycota</taxon>
        <taxon>Mortierellomycotina</taxon>
        <taxon>Mortierellomycetes</taxon>
        <taxon>Mortierellales</taxon>
        <taxon>Mortierellaceae</taxon>
        <taxon>Linnemannia</taxon>
    </lineage>
</organism>
<evidence type="ECO:0000313" key="3">
    <source>
        <dbReference type="Proteomes" id="UP000823405"/>
    </source>
</evidence>
<gene>
    <name evidence="2" type="ORF">BGZ97_003132</name>
</gene>
<evidence type="ECO:0000313" key="2">
    <source>
        <dbReference type="EMBL" id="KAG0300635.1"/>
    </source>
</evidence>
<comment type="caution">
    <text evidence="2">The sequence shown here is derived from an EMBL/GenBank/DDBJ whole genome shotgun (WGS) entry which is preliminary data.</text>
</comment>
<accession>A0A9P6UGS4</accession>
<protein>
    <submittedName>
        <fullName evidence="2">Uncharacterized protein</fullName>
    </submittedName>
</protein>